<feature type="region of interest" description="Disordered" evidence="1">
    <location>
        <begin position="11"/>
        <end position="38"/>
    </location>
</feature>
<dbReference type="KEGG" id="ccp:CHC_T00007724001"/>
<dbReference type="Gramene" id="CDF41182">
    <property type="protein sequence ID" value="CDF41182"/>
    <property type="gene ID" value="CHC_T00007724001"/>
</dbReference>
<reference evidence="3" key="1">
    <citation type="journal article" date="2013" name="Proc. Natl. Acad. Sci. U.S.A.">
        <title>Genome structure and metabolic features in the red seaweed Chondrus crispus shed light on evolution of the Archaeplastida.</title>
        <authorList>
            <person name="Collen J."/>
            <person name="Porcel B."/>
            <person name="Carre W."/>
            <person name="Ball S.G."/>
            <person name="Chaparro C."/>
            <person name="Tonon T."/>
            <person name="Barbeyron T."/>
            <person name="Michel G."/>
            <person name="Noel B."/>
            <person name="Valentin K."/>
            <person name="Elias M."/>
            <person name="Artiguenave F."/>
            <person name="Arun A."/>
            <person name="Aury J.M."/>
            <person name="Barbosa-Neto J.F."/>
            <person name="Bothwell J.H."/>
            <person name="Bouget F.Y."/>
            <person name="Brillet L."/>
            <person name="Cabello-Hurtado F."/>
            <person name="Capella-Gutierrez S."/>
            <person name="Charrier B."/>
            <person name="Cladiere L."/>
            <person name="Cock J.M."/>
            <person name="Coelho S.M."/>
            <person name="Colleoni C."/>
            <person name="Czjzek M."/>
            <person name="Da Silva C."/>
            <person name="Delage L."/>
            <person name="Denoeud F."/>
            <person name="Deschamps P."/>
            <person name="Dittami S.M."/>
            <person name="Gabaldon T."/>
            <person name="Gachon C.M."/>
            <person name="Groisillier A."/>
            <person name="Herve C."/>
            <person name="Jabbari K."/>
            <person name="Katinka M."/>
            <person name="Kloareg B."/>
            <person name="Kowalczyk N."/>
            <person name="Labadie K."/>
            <person name="Leblanc C."/>
            <person name="Lopez P.J."/>
            <person name="McLachlan D.H."/>
            <person name="Meslet-Cladiere L."/>
            <person name="Moustafa A."/>
            <person name="Nehr Z."/>
            <person name="Nyvall Collen P."/>
            <person name="Panaud O."/>
            <person name="Partensky F."/>
            <person name="Poulain J."/>
            <person name="Rensing S.A."/>
            <person name="Rousvoal S."/>
            <person name="Samson G."/>
            <person name="Symeonidi A."/>
            <person name="Weissenbach J."/>
            <person name="Zambounis A."/>
            <person name="Wincker P."/>
            <person name="Boyen C."/>
        </authorList>
    </citation>
    <scope>NUCLEOTIDE SEQUENCE [LARGE SCALE GENOMIC DNA]</scope>
    <source>
        <strain evidence="3">cv. Stackhouse</strain>
    </source>
</reference>
<dbReference type="AlphaFoldDB" id="R7QRR0"/>
<sequence>MEWLNCFTVTSRRPGSNSSAVTSSFSVSARSCWSRERR</sequence>
<keyword evidence="3" id="KW-1185">Reference proteome</keyword>
<dbReference type="RefSeq" id="XP_005711476.1">
    <property type="nucleotide sequence ID" value="XM_005711419.1"/>
</dbReference>
<organism evidence="2 3">
    <name type="scientific">Chondrus crispus</name>
    <name type="common">Carrageen Irish moss</name>
    <name type="synonym">Polymorpha crispa</name>
    <dbReference type="NCBI Taxonomy" id="2769"/>
    <lineage>
        <taxon>Eukaryota</taxon>
        <taxon>Rhodophyta</taxon>
        <taxon>Florideophyceae</taxon>
        <taxon>Rhodymeniophycidae</taxon>
        <taxon>Gigartinales</taxon>
        <taxon>Gigartinaceae</taxon>
        <taxon>Chondrus</taxon>
    </lineage>
</organism>
<protein>
    <submittedName>
        <fullName evidence="2">Uncharacterized protein</fullName>
    </submittedName>
</protein>
<gene>
    <name evidence="2" type="ORF">CHC_T00007724001</name>
</gene>
<evidence type="ECO:0000313" key="3">
    <source>
        <dbReference type="Proteomes" id="UP000012073"/>
    </source>
</evidence>
<dbReference type="Proteomes" id="UP000012073">
    <property type="component" value="Unassembled WGS sequence"/>
</dbReference>
<dbReference type="GeneID" id="17319190"/>
<evidence type="ECO:0000256" key="1">
    <source>
        <dbReference type="SAM" id="MobiDB-lite"/>
    </source>
</evidence>
<accession>R7QRR0</accession>
<dbReference type="EMBL" id="HG002320">
    <property type="protein sequence ID" value="CDF41182.1"/>
    <property type="molecule type" value="Genomic_DNA"/>
</dbReference>
<proteinExistence type="predicted"/>
<feature type="compositionally biased region" description="Low complexity" evidence="1">
    <location>
        <begin position="16"/>
        <end position="31"/>
    </location>
</feature>
<name>R7QRR0_CHOCR</name>
<evidence type="ECO:0000313" key="2">
    <source>
        <dbReference type="EMBL" id="CDF41182.1"/>
    </source>
</evidence>